<dbReference type="Proteomes" id="UP001066276">
    <property type="component" value="Chromosome 7"/>
</dbReference>
<dbReference type="EMBL" id="JANPWB010000011">
    <property type="protein sequence ID" value="KAJ1123564.1"/>
    <property type="molecule type" value="Genomic_DNA"/>
</dbReference>
<comment type="caution">
    <text evidence="3">The sequence shown here is derived from an EMBL/GenBank/DDBJ whole genome shotgun (WGS) entry which is preliminary data.</text>
</comment>
<evidence type="ECO:0000256" key="2">
    <source>
        <dbReference type="SAM" id="MobiDB-lite"/>
    </source>
</evidence>
<accession>A0AAV7P8T9</accession>
<evidence type="ECO:0000313" key="4">
    <source>
        <dbReference type="Proteomes" id="UP001066276"/>
    </source>
</evidence>
<protein>
    <submittedName>
        <fullName evidence="3">Uncharacterized protein</fullName>
    </submittedName>
</protein>
<feature type="compositionally biased region" description="Basic and acidic residues" evidence="2">
    <location>
        <begin position="1"/>
        <end position="10"/>
    </location>
</feature>
<keyword evidence="1" id="KW-0175">Coiled coil</keyword>
<organism evidence="3 4">
    <name type="scientific">Pleurodeles waltl</name>
    <name type="common">Iberian ribbed newt</name>
    <dbReference type="NCBI Taxonomy" id="8319"/>
    <lineage>
        <taxon>Eukaryota</taxon>
        <taxon>Metazoa</taxon>
        <taxon>Chordata</taxon>
        <taxon>Craniata</taxon>
        <taxon>Vertebrata</taxon>
        <taxon>Euteleostomi</taxon>
        <taxon>Amphibia</taxon>
        <taxon>Batrachia</taxon>
        <taxon>Caudata</taxon>
        <taxon>Salamandroidea</taxon>
        <taxon>Salamandridae</taxon>
        <taxon>Pleurodelinae</taxon>
        <taxon>Pleurodeles</taxon>
    </lineage>
</organism>
<keyword evidence="4" id="KW-1185">Reference proteome</keyword>
<gene>
    <name evidence="3" type="ORF">NDU88_002033</name>
</gene>
<proteinExistence type="predicted"/>
<feature type="coiled-coil region" evidence="1">
    <location>
        <begin position="56"/>
        <end position="83"/>
    </location>
</feature>
<evidence type="ECO:0000256" key="1">
    <source>
        <dbReference type="SAM" id="Coils"/>
    </source>
</evidence>
<name>A0AAV7P8T9_PLEWA</name>
<dbReference type="AlphaFoldDB" id="A0AAV7P8T9"/>
<evidence type="ECO:0000313" key="3">
    <source>
        <dbReference type="EMBL" id="KAJ1123564.1"/>
    </source>
</evidence>
<feature type="region of interest" description="Disordered" evidence="2">
    <location>
        <begin position="1"/>
        <end position="20"/>
    </location>
</feature>
<sequence length="123" mass="13745">MAREPHKQPKEIFSPYSGGPHCGNQGIPGANIAKIDSMALEVALLHVDLMTVMEWVTNTEGQVSELQLEVNTHKKNVTELQSLVTTLNCWVEDVEGRSRRNNLRFVGIPERAEGQSTKLFSEE</sequence>
<reference evidence="3" key="1">
    <citation type="journal article" date="2022" name="bioRxiv">
        <title>Sequencing and chromosome-scale assembly of the giantPleurodeles waltlgenome.</title>
        <authorList>
            <person name="Brown T."/>
            <person name="Elewa A."/>
            <person name="Iarovenko S."/>
            <person name="Subramanian E."/>
            <person name="Araus A.J."/>
            <person name="Petzold A."/>
            <person name="Susuki M."/>
            <person name="Suzuki K.-i.T."/>
            <person name="Hayashi T."/>
            <person name="Toyoda A."/>
            <person name="Oliveira C."/>
            <person name="Osipova E."/>
            <person name="Leigh N.D."/>
            <person name="Simon A."/>
            <person name="Yun M.H."/>
        </authorList>
    </citation>
    <scope>NUCLEOTIDE SEQUENCE</scope>
    <source>
        <strain evidence="3">20211129_DDA</strain>
        <tissue evidence="3">Liver</tissue>
    </source>
</reference>